<dbReference type="Proteomes" id="UP000814176">
    <property type="component" value="Unassembled WGS sequence"/>
</dbReference>
<evidence type="ECO:0000256" key="7">
    <source>
        <dbReference type="ARBA" id="ARBA00023004"/>
    </source>
</evidence>
<proteinExistence type="inferred from homology"/>
<dbReference type="GeneID" id="72002723"/>
<evidence type="ECO:0000256" key="5">
    <source>
        <dbReference type="ARBA" id="ARBA00022723"/>
    </source>
</evidence>
<evidence type="ECO:0000313" key="11">
    <source>
        <dbReference type="EMBL" id="KAH9843525.1"/>
    </source>
</evidence>
<evidence type="ECO:0000256" key="9">
    <source>
        <dbReference type="RuleBase" id="RU000461"/>
    </source>
</evidence>
<dbReference type="InterPro" id="IPR002401">
    <property type="entry name" value="Cyt_P450_E_grp-I"/>
</dbReference>
<evidence type="ECO:0000256" key="6">
    <source>
        <dbReference type="ARBA" id="ARBA00023002"/>
    </source>
</evidence>
<dbReference type="Gene3D" id="1.10.630.10">
    <property type="entry name" value="Cytochrome P450"/>
    <property type="match status" value="1"/>
</dbReference>
<dbReference type="InterPro" id="IPR001128">
    <property type="entry name" value="Cyt_P450"/>
</dbReference>
<dbReference type="PRINTS" id="PR00463">
    <property type="entry name" value="EP450I"/>
</dbReference>
<evidence type="ECO:0000256" key="3">
    <source>
        <dbReference type="ARBA" id="ARBA00010617"/>
    </source>
</evidence>
<keyword evidence="10" id="KW-0472">Membrane</keyword>
<gene>
    <name evidence="11" type="ORF">C8Q71DRAFT_728809</name>
</gene>
<keyword evidence="5 9" id="KW-0479">Metal-binding</keyword>
<name>A0ABQ8KW52_9APHY</name>
<dbReference type="Pfam" id="PF00067">
    <property type="entry name" value="p450"/>
    <property type="match status" value="1"/>
</dbReference>
<keyword evidence="8 9" id="KW-0503">Monooxygenase</keyword>
<comment type="caution">
    <text evidence="11">The sequence shown here is derived from an EMBL/GenBank/DDBJ whole genome shotgun (WGS) entry which is preliminary data.</text>
</comment>
<dbReference type="SUPFAM" id="SSF48264">
    <property type="entry name" value="Cytochrome P450"/>
    <property type="match status" value="1"/>
</dbReference>
<reference evidence="11 12" key="1">
    <citation type="journal article" date="2021" name="Environ. Microbiol.">
        <title>Gene family expansions and transcriptome signatures uncover fungal adaptations to wood decay.</title>
        <authorList>
            <person name="Hage H."/>
            <person name="Miyauchi S."/>
            <person name="Viragh M."/>
            <person name="Drula E."/>
            <person name="Min B."/>
            <person name="Chaduli D."/>
            <person name="Navarro D."/>
            <person name="Favel A."/>
            <person name="Norest M."/>
            <person name="Lesage-Meessen L."/>
            <person name="Balint B."/>
            <person name="Merenyi Z."/>
            <person name="de Eugenio L."/>
            <person name="Morin E."/>
            <person name="Martinez A.T."/>
            <person name="Baldrian P."/>
            <person name="Stursova M."/>
            <person name="Martinez M.J."/>
            <person name="Novotny C."/>
            <person name="Magnuson J.K."/>
            <person name="Spatafora J.W."/>
            <person name="Maurice S."/>
            <person name="Pangilinan J."/>
            <person name="Andreopoulos W."/>
            <person name="LaButti K."/>
            <person name="Hundley H."/>
            <person name="Na H."/>
            <person name="Kuo A."/>
            <person name="Barry K."/>
            <person name="Lipzen A."/>
            <person name="Henrissat B."/>
            <person name="Riley R."/>
            <person name="Ahrendt S."/>
            <person name="Nagy L.G."/>
            <person name="Grigoriev I.V."/>
            <person name="Martin F."/>
            <person name="Rosso M.N."/>
        </authorList>
    </citation>
    <scope>NUCLEOTIDE SEQUENCE [LARGE SCALE GENOMIC DNA]</scope>
    <source>
        <strain evidence="11 12">CIRM-BRFM 1785</strain>
    </source>
</reference>
<keyword evidence="10" id="KW-0812">Transmembrane</keyword>
<keyword evidence="7 9" id="KW-0408">Iron</keyword>
<comment type="cofactor">
    <cofactor evidence="1">
        <name>heme</name>
        <dbReference type="ChEBI" id="CHEBI:30413"/>
    </cofactor>
</comment>
<comment type="similarity">
    <text evidence="3 9">Belongs to the cytochrome P450 family.</text>
</comment>
<evidence type="ECO:0000256" key="10">
    <source>
        <dbReference type="SAM" id="Phobius"/>
    </source>
</evidence>
<accession>A0ABQ8KW52</accession>
<keyword evidence="6 9" id="KW-0560">Oxidoreductase</keyword>
<dbReference type="InterPro" id="IPR017972">
    <property type="entry name" value="Cyt_P450_CS"/>
</dbReference>
<keyword evidence="12" id="KW-1185">Reference proteome</keyword>
<dbReference type="EMBL" id="JADCUA010000001">
    <property type="protein sequence ID" value="KAH9843525.1"/>
    <property type="molecule type" value="Genomic_DNA"/>
</dbReference>
<dbReference type="PANTHER" id="PTHR24305">
    <property type="entry name" value="CYTOCHROME P450"/>
    <property type="match status" value="1"/>
</dbReference>
<evidence type="ECO:0000256" key="2">
    <source>
        <dbReference type="ARBA" id="ARBA00005179"/>
    </source>
</evidence>
<evidence type="ECO:0000313" key="12">
    <source>
        <dbReference type="Proteomes" id="UP000814176"/>
    </source>
</evidence>
<evidence type="ECO:0000256" key="8">
    <source>
        <dbReference type="ARBA" id="ARBA00023033"/>
    </source>
</evidence>
<dbReference type="PRINTS" id="PR00385">
    <property type="entry name" value="P450"/>
</dbReference>
<sequence>MESGTALAPLQEFVYIARLEARSSQPSHQSYSLPEPSDLSISYCVESMEIVLVLCVAAIAVALALLPKLFKRSPFRHIRGPPSPSWLYGHMIMTSREKDVGDLHFQYMQEYGSAWRMKECFNKDTLWLVDPKAIQYVLQTSGYHYSRTVVGRHIARQITGDGILYVEGDDHARVRKIMNPAFSAAQLRSFLPLFRRSARRLTIKWKDSLRTASAPADHVLNVNSWFTRTTLDVIGEAAYDFRCGALEEEDNEVVDAYKNMFRDSVMYPSGATLVFRSLWPYIPERLIRLTGYLPTREARRFRRTLSVVNKISNRLIKEKTQTCLDRKDENLRDIMSILVKANHSENPKTRMKDKEMISQMATFFLAGHETTASMLTWMTWELAKDQDYQEKMRQEIAAVRAKVSERGDDDFTVADLDSMTFVIAGLKEALRLHPIVYMMVRSAERDDAIPLSRPIRDEKGNVISEIPVSKGTSINLSLCGYNRLPEVWGADAQVWNPYRWMDTNREKHINVGVYGNLLTFSGGVKACIGWRFTVIELQAIVVELLENFEVAIPDDKPDIQRVPGGLMIPMIRGKPELGSQMPLKVTAVVRPEKAEV</sequence>
<dbReference type="PANTHER" id="PTHR24305:SF166">
    <property type="entry name" value="CYTOCHROME P450 12A4, MITOCHONDRIAL-RELATED"/>
    <property type="match status" value="1"/>
</dbReference>
<comment type="pathway">
    <text evidence="2">Secondary metabolite biosynthesis.</text>
</comment>
<protein>
    <submittedName>
        <fullName evidence="11">PAH-inducible cytochrome P450 monooxygenase PC-PAH 1</fullName>
    </submittedName>
</protein>
<organism evidence="11 12">
    <name type="scientific">Rhodofomes roseus</name>
    <dbReference type="NCBI Taxonomy" id="34475"/>
    <lineage>
        <taxon>Eukaryota</taxon>
        <taxon>Fungi</taxon>
        <taxon>Dikarya</taxon>
        <taxon>Basidiomycota</taxon>
        <taxon>Agaricomycotina</taxon>
        <taxon>Agaricomycetes</taxon>
        <taxon>Polyporales</taxon>
        <taxon>Rhodofomes</taxon>
    </lineage>
</organism>
<keyword evidence="4 9" id="KW-0349">Heme</keyword>
<dbReference type="PROSITE" id="PS00086">
    <property type="entry name" value="CYTOCHROME_P450"/>
    <property type="match status" value="1"/>
</dbReference>
<dbReference type="GO" id="GO:0004497">
    <property type="term" value="F:monooxygenase activity"/>
    <property type="evidence" value="ECO:0007669"/>
    <property type="project" value="UniProtKB-KW"/>
</dbReference>
<dbReference type="RefSeq" id="XP_047784335.1">
    <property type="nucleotide sequence ID" value="XM_047921991.1"/>
</dbReference>
<dbReference type="InterPro" id="IPR036396">
    <property type="entry name" value="Cyt_P450_sf"/>
</dbReference>
<feature type="transmembrane region" description="Helical" evidence="10">
    <location>
        <begin position="50"/>
        <end position="70"/>
    </location>
</feature>
<evidence type="ECO:0000256" key="4">
    <source>
        <dbReference type="ARBA" id="ARBA00022617"/>
    </source>
</evidence>
<evidence type="ECO:0000256" key="1">
    <source>
        <dbReference type="ARBA" id="ARBA00001971"/>
    </source>
</evidence>
<dbReference type="InterPro" id="IPR050121">
    <property type="entry name" value="Cytochrome_P450_monoxygenase"/>
</dbReference>
<keyword evidence="10" id="KW-1133">Transmembrane helix</keyword>